<dbReference type="InterPro" id="IPR013106">
    <property type="entry name" value="Ig_V-set"/>
</dbReference>
<protein>
    <recommendedName>
        <fullName evidence="17">Neurocan core protein</fullName>
    </recommendedName>
</protein>
<feature type="region of interest" description="Disordered" evidence="9">
    <location>
        <begin position="923"/>
        <end position="956"/>
    </location>
</feature>
<evidence type="ECO:0000259" key="14">
    <source>
        <dbReference type="PROSITE" id="PS50923"/>
    </source>
</evidence>
<evidence type="ECO:0000313" key="15">
    <source>
        <dbReference type="EMBL" id="TRY55232.1"/>
    </source>
</evidence>
<dbReference type="FunFam" id="3.10.100.10:FF:000003">
    <property type="entry name" value="Versican core protein"/>
    <property type="match status" value="1"/>
</dbReference>
<dbReference type="PROSITE" id="PS50026">
    <property type="entry name" value="EGF_3"/>
    <property type="match status" value="2"/>
</dbReference>
<dbReference type="InterPro" id="IPR000152">
    <property type="entry name" value="EGF-type_Asp/Asn_hydroxyl_site"/>
</dbReference>
<dbReference type="InterPro" id="IPR050691">
    <property type="entry name" value="Hyaluronan_bind_Proteoglycan"/>
</dbReference>
<keyword evidence="6" id="KW-0325">Glycoprotein</keyword>
<feature type="region of interest" description="Disordered" evidence="9">
    <location>
        <begin position="347"/>
        <end position="373"/>
    </location>
</feature>
<feature type="domain" description="Ig-like" evidence="13">
    <location>
        <begin position="56"/>
        <end position="184"/>
    </location>
</feature>
<sequence length="956" mass="105314">MFSAALKLQVPLVLLVLSFNCEHSERLKSLFIRAARKSCRGGALNEESSSRRHGFPIIPLQREAETLVNVRRVTRAPLQRLPGGSVLLPCVFSLPAPLLSTHGPFIRWTHGSESHQKTLLSARDGVLRVHRAFAGRLSLPGYNRDPLNASLQLQQVQSKDSGTFRCSVALGASYQLDTVELRVTDDGTTLFTPLSSLLLPEGFSLFRSSHTFISQNLRDSRITNQRVQADADLSSSDPQTPDLPELSDPEPSNWTGRVDLDTETLLSHESLDSSEEYLTVRLREGETSPDWSPEQDSSSRETPESDSREEEDERLSGKKSRKGPLNNLVSSLWRPWSYLTGSDAEEATMKSTVASPESPESRSTSAPPSGFGTARREQDLVLACAQPSLSDETAFDVMVEPFVVFFLLLRLCKSSQSASIHDFSPDEPQRSEPDRQTRQSNILLFFSSSPEAAPVTPGDWLIVTRTPEKPLDPSLSSSTESFSGESRVMEAEGSAWGDSNLSPFTTSRQEATKNPTTQQDASTTSITTTTSTLTSTTTTAGVEREARGEIQYRRRNKGRKPSVSTTETSTTPVLNTTASSDQESRAPASSSEHQTPASPTTTVSISTTSSISPSTDSNSSAAEQADDRCSCLHGGTCLPHGEGFQCFCPQGYMGESCEIDVDECQSNPCENGGSCIDKVDSFVCMCLPSYSGDRCEKDTQGCDLGWKKFHGHCYRVFPRRHTWEDAEKVCREHSSHLSSISSSAEMHFLNDLAQENVWIGLNDRTVEEDFQWTDGSDVVFENWRENQPDNFFAGGEDCVVMITREDGKWNDVPCNYNLPYICRKATVMCGSPPAVENASLLGRRRSQYEIQSVVRYQCVEGFLQRHTPAVRCRPNGSWERPRILCTKCEPQTPSAQYKRGCDHVILLSLQHGDLIVSVGNTTDLDMSTGDTEDTDQSTGSGVKLSPAELSQKRCGL</sequence>
<dbReference type="InterPro" id="IPR003599">
    <property type="entry name" value="Ig_sub"/>
</dbReference>
<feature type="compositionally biased region" description="Polar residues" evidence="9">
    <location>
        <begin position="497"/>
        <end position="521"/>
    </location>
</feature>
<dbReference type="PANTHER" id="PTHR22804">
    <property type="entry name" value="AGGRECAN/VERSICAN PROTEOGLYCAN"/>
    <property type="match status" value="1"/>
</dbReference>
<reference evidence="15 16" key="1">
    <citation type="journal article" date="2019" name="Sci. Data">
        <title>Hybrid genome assembly and annotation of Danionella translucida.</title>
        <authorList>
            <person name="Kadobianskyi M."/>
            <person name="Schulze L."/>
            <person name="Schuelke M."/>
            <person name="Judkewitz B."/>
        </authorList>
    </citation>
    <scope>NUCLEOTIDE SEQUENCE [LARGE SCALE GENOMIC DNA]</scope>
    <source>
        <strain evidence="15 16">Bolton</strain>
    </source>
</reference>
<dbReference type="Proteomes" id="UP000316079">
    <property type="component" value="Unassembled WGS sequence"/>
</dbReference>
<keyword evidence="5 7" id="KW-1015">Disulfide bond</keyword>
<dbReference type="SMART" id="SM00409">
    <property type="entry name" value="IG"/>
    <property type="match status" value="1"/>
</dbReference>
<evidence type="ECO:0000256" key="2">
    <source>
        <dbReference type="ARBA" id="ARBA00022525"/>
    </source>
</evidence>
<evidence type="ECO:0000256" key="4">
    <source>
        <dbReference type="ARBA" id="ARBA00022737"/>
    </source>
</evidence>
<dbReference type="PROSITE" id="PS01187">
    <property type="entry name" value="EGF_CA"/>
    <property type="match status" value="1"/>
</dbReference>
<feature type="compositionally biased region" description="Low complexity" evidence="9">
    <location>
        <begin position="522"/>
        <end position="539"/>
    </location>
</feature>
<dbReference type="PANTHER" id="PTHR22804:SF24">
    <property type="entry name" value="NEUROCAN CORE PROTEIN"/>
    <property type="match status" value="1"/>
</dbReference>
<dbReference type="InterPro" id="IPR000742">
    <property type="entry name" value="EGF"/>
</dbReference>
<dbReference type="PROSITE" id="PS00022">
    <property type="entry name" value="EGF_1"/>
    <property type="match status" value="2"/>
</dbReference>
<dbReference type="GO" id="GO:0010001">
    <property type="term" value="P:glial cell differentiation"/>
    <property type="evidence" value="ECO:0007669"/>
    <property type="project" value="TreeGrafter"/>
</dbReference>
<accession>A0A553MPW7</accession>
<dbReference type="Gene3D" id="2.60.40.10">
    <property type="entry name" value="Immunoglobulins"/>
    <property type="match status" value="1"/>
</dbReference>
<feature type="domain" description="C-type lectin" evidence="12">
    <location>
        <begin position="709"/>
        <end position="823"/>
    </location>
</feature>
<dbReference type="PROSITE" id="PS50835">
    <property type="entry name" value="IG_LIKE"/>
    <property type="match status" value="1"/>
</dbReference>
<evidence type="ECO:0000256" key="8">
    <source>
        <dbReference type="PROSITE-ProRule" id="PRU00302"/>
    </source>
</evidence>
<feature type="domain" description="EGF-like" evidence="11">
    <location>
        <begin position="660"/>
        <end position="696"/>
    </location>
</feature>
<dbReference type="SMART" id="SM00179">
    <property type="entry name" value="EGF_CA"/>
    <property type="match status" value="2"/>
</dbReference>
<comment type="subcellular location">
    <subcellularLocation>
        <location evidence="1">Secreted</location>
    </subcellularLocation>
</comment>
<keyword evidence="16" id="KW-1185">Reference proteome</keyword>
<evidence type="ECO:0008006" key="17">
    <source>
        <dbReference type="Google" id="ProtNLM"/>
    </source>
</evidence>
<dbReference type="PROSITE" id="PS50041">
    <property type="entry name" value="C_TYPE_LECTIN_2"/>
    <property type="match status" value="1"/>
</dbReference>
<evidence type="ECO:0000256" key="7">
    <source>
        <dbReference type="PROSITE-ProRule" id="PRU00076"/>
    </source>
</evidence>
<dbReference type="GO" id="GO:0005886">
    <property type="term" value="C:plasma membrane"/>
    <property type="evidence" value="ECO:0007669"/>
    <property type="project" value="UniProtKB-ARBA"/>
</dbReference>
<dbReference type="SMART" id="SM00181">
    <property type="entry name" value="EGF"/>
    <property type="match status" value="2"/>
</dbReference>
<dbReference type="PROSITE" id="PS01186">
    <property type="entry name" value="EGF_2"/>
    <property type="match status" value="1"/>
</dbReference>
<evidence type="ECO:0000256" key="6">
    <source>
        <dbReference type="ARBA" id="ARBA00023180"/>
    </source>
</evidence>
<comment type="caution">
    <text evidence="15">The sequence shown here is derived from an EMBL/GenBank/DDBJ whole genome shotgun (WGS) entry which is preliminary data.</text>
</comment>
<dbReference type="GO" id="GO:0005615">
    <property type="term" value="C:extracellular space"/>
    <property type="evidence" value="ECO:0007669"/>
    <property type="project" value="TreeGrafter"/>
</dbReference>
<comment type="caution">
    <text evidence="7">Lacks conserved residue(s) required for the propagation of feature annotation.</text>
</comment>
<organism evidence="15 16">
    <name type="scientific">Danionella cerebrum</name>
    <dbReference type="NCBI Taxonomy" id="2873325"/>
    <lineage>
        <taxon>Eukaryota</taxon>
        <taxon>Metazoa</taxon>
        <taxon>Chordata</taxon>
        <taxon>Craniata</taxon>
        <taxon>Vertebrata</taxon>
        <taxon>Euteleostomi</taxon>
        <taxon>Actinopterygii</taxon>
        <taxon>Neopterygii</taxon>
        <taxon>Teleostei</taxon>
        <taxon>Ostariophysi</taxon>
        <taxon>Cypriniformes</taxon>
        <taxon>Danionidae</taxon>
        <taxon>Danioninae</taxon>
        <taxon>Danionella</taxon>
    </lineage>
</organism>
<dbReference type="InterPro" id="IPR018378">
    <property type="entry name" value="C-type_lectin_CS"/>
</dbReference>
<evidence type="ECO:0000256" key="9">
    <source>
        <dbReference type="SAM" id="MobiDB-lite"/>
    </source>
</evidence>
<dbReference type="FunFam" id="2.10.70.10:FF:000003">
    <property type="entry name" value="Versican core protein"/>
    <property type="match status" value="1"/>
</dbReference>
<dbReference type="GO" id="GO:0060218">
    <property type="term" value="P:hematopoietic stem cell differentiation"/>
    <property type="evidence" value="ECO:0007669"/>
    <property type="project" value="UniProtKB-ARBA"/>
</dbReference>
<dbReference type="GO" id="GO:1901222">
    <property type="term" value="P:regulation of non-canonical NF-kappaB signal transduction"/>
    <property type="evidence" value="ECO:0007669"/>
    <property type="project" value="UniProtKB-ARBA"/>
</dbReference>
<keyword evidence="2" id="KW-0964">Secreted</keyword>
<feature type="region of interest" description="Disordered" evidence="9">
    <location>
        <begin position="465"/>
        <end position="621"/>
    </location>
</feature>
<feature type="region of interest" description="Disordered" evidence="9">
    <location>
        <begin position="228"/>
        <end position="257"/>
    </location>
</feature>
<dbReference type="CDD" id="cd00054">
    <property type="entry name" value="EGF_CA"/>
    <property type="match status" value="2"/>
</dbReference>
<dbReference type="Gene3D" id="3.10.100.10">
    <property type="entry name" value="Mannose-Binding Protein A, subunit A"/>
    <property type="match status" value="1"/>
</dbReference>
<feature type="compositionally biased region" description="Low complexity" evidence="9">
    <location>
        <begin position="474"/>
        <end position="486"/>
    </location>
</feature>
<dbReference type="PROSITE" id="PS00615">
    <property type="entry name" value="C_TYPE_LECTIN_1"/>
    <property type="match status" value="1"/>
</dbReference>
<dbReference type="GO" id="GO:0005509">
    <property type="term" value="F:calcium ion binding"/>
    <property type="evidence" value="ECO:0007669"/>
    <property type="project" value="InterPro"/>
</dbReference>
<gene>
    <name evidence="15" type="ORF">DNTS_032692</name>
</gene>
<dbReference type="PROSITE" id="PS50923">
    <property type="entry name" value="SUSHI"/>
    <property type="match status" value="1"/>
</dbReference>
<dbReference type="SUPFAM" id="SSF56436">
    <property type="entry name" value="C-type lectin-like"/>
    <property type="match status" value="1"/>
</dbReference>
<evidence type="ECO:0000313" key="16">
    <source>
        <dbReference type="Proteomes" id="UP000316079"/>
    </source>
</evidence>
<dbReference type="InterPro" id="IPR001881">
    <property type="entry name" value="EGF-like_Ca-bd_dom"/>
</dbReference>
<dbReference type="InterPro" id="IPR000436">
    <property type="entry name" value="Sushi_SCR_CCP_dom"/>
</dbReference>
<dbReference type="SMART" id="SM00032">
    <property type="entry name" value="CCP"/>
    <property type="match status" value="1"/>
</dbReference>
<feature type="compositionally biased region" description="Low complexity" evidence="9">
    <location>
        <begin position="561"/>
        <end position="577"/>
    </location>
</feature>
<evidence type="ECO:0000256" key="3">
    <source>
        <dbReference type="ARBA" id="ARBA00022729"/>
    </source>
</evidence>
<feature type="disulfide bond" evidence="8">
    <location>
        <begin position="858"/>
        <end position="885"/>
    </location>
</feature>
<dbReference type="GO" id="GO:0072534">
    <property type="term" value="C:perineuronal net"/>
    <property type="evidence" value="ECO:0007669"/>
    <property type="project" value="TreeGrafter"/>
</dbReference>
<feature type="domain" description="EGF-like" evidence="11">
    <location>
        <begin position="625"/>
        <end position="658"/>
    </location>
</feature>
<feature type="signal peptide" evidence="10">
    <location>
        <begin position="1"/>
        <end position="24"/>
    </location>
</feature>
<dbReference type="CDD" id="cd00033">
    <property type="entry name" value="CCP"/>
    <property type="match status" value="1"/>
</dbReference>
<keyword evidence="7" id="KW-0245">EGF-like domain</keyword>
<dbReference type="PRINTS" id="PR00010">
    <property type="entry name" value="EGFBLOOD"/>
</dbReference>
<dbReference type="Pfam" id="PF00059">
    <property type="entry name" value="Lectin_C"/>
    <property type="match status" value="1"/>
</dbReference>
<keyword evidence="8" id="KW-0768">Sushi</keyword>
<dbReference type="EMBL" id="SRMA01027333">
    <property type="protein sequence ID" value="TRY55232.1"/>
    <property type="molecule type" value="Genomic_DNA"/>
</dbReference>
<feature type="compositionally biased region" description="Basic and acidic residues" evidence="9">
    <location>
        <begin position="297"/>
        <end position="306"/>
    </location>
</feature>
<feature type="compositionally biased region" description="Basic and acidic residues" evidence="9">
    <location>
        <begin position="542"/>
        <end position="552"/>
    </location>
</feature>
<dbReference type="InterPro" id="IPR007110">
    <property type="entry name" value="Ig-like_dom"/>
</dbReference>
<feature type="region of interest" description="Disordered" evidence="9">
    <location>
        <begin position="284"/>
        <end position="323"/>
    </location>
</feature>
<dbReference type="InterPro" id="IPR016187">
    <property type="entry name" value="CTDL_fold"/>
</dbReference>
<feature type="compositionally biased region" description="Polar residues" evidence="9">
    <location>
        <begin position="228"/>
        <end position="239"/>
    </location>
</feature>
<dbReference type="SUPFAM" id="SSF48726">
    <property type="entry name" value="Immunoglobulin"/>
    <property type="match status" value="1"/>
</dbReference>
<dbReference type="GO" id="GO:0045202">
    <property type="term" value="C:synapse"/>
    <property type="evidence" value="ECO:0007669"/>
    <property type="project" value="TreeGrafter"/>
</dbReference>
<proteinExistence type="predicted"/>
<feature type="disulfide bond" evidence="8">
    <location>
        <begin position="829"/>
        <end position="872"/>
    </location>
</feature>
<dbReference type="InterPro" id="IPR035976">
    <property type="entry name" value="Sushi/SCR/CCP_sf"/>
</dbReference>
<dbReference type="Gene3D" id="2.10.25.10">
    <property type="entry name" value="Laminin"/>
    <property type="match status" value="2"/>
</dbReference>
<evidence type="ECO:0000259" key="13">
    <source>
        <dbReference type="PROSITE" id="PS50835"/>
    </source>
</evidence>
<evidence type="ECO:0000259" key="12">
    <source>
        <dbReference type="PROSITE" id="PS50041"/>
    </source>
</evidence>
<dbReference type="AlphaFoldDB" id="A0A553MPW7"/>
<dbReference type="STRING" id="623744.A0A553MPW7"/>
<dbReference type="Gene3D" id="2.10.70.10">
    <property type="entry name" value="Complement Module, domain 1"/>
    <property type="match status" value="1"/>
</dbReference>
<feature type="disulfide bond" evidence="7">
    <location>
        <begin position="686"/>
        <end position="695"/>
    </location>
</feature>
<dbReference type="SUPFAM" id="SSF57196">
    <property type="entry name" value="EGF/Laminin"/>
    <property type="match status" value="1"/>
</dbReference>
<feature type="compositionally biased region" description="Low complexity" evidence="9">
    <location>
        <begin position="595"/>
        <end position="621"/>
    </location>
</feature>
<dbReference type="InterPro" id="IPR001304">
    <property type="entry name" value="C-type_lectin-like"/>
</dbReference>
<dbReference type="Pfam" id="PF00008">
    <property type="entry name" value="EGF"/>
    <property type="match status" value="2"/>
</dbReference>
<dbReference type="GO" id="GO:0007417">
    <property type="term" value="P:central nervous system development"/>
    <property type="evidence" value="ECO:0007669"/>
    <property type="project" value="TreeGrafter"/>
</dbReference>
<feature type="disulfide bond" evidence="7">
    <location>
        <begin position="648"/>
        <end position="657"/>
    </location>
</feature>
<dbReference type="Pfam" id="PF00084">
    <property type="entry name" value="Sushi"/>
    <property type="match status" value="1"/>
</dbReference>
<dbReference type="InterPro" id="IPR016186">
    <property type="entry name" value="C-type_lectin-like/link_sf"/>
</dbReference>
<dbReference type="OrthoDB" id="441660at2759"/>
<name>A0A553MPW7_9TELE</name>
<feature type="domain" description="Sushi" evidence="14">
    <location>
        <begin position="827"/>
        <end position="887"/>
    </location>
</feature>
<evidence type="ECO:0000259" key="11">
    <source>
        <dbReference type="PROSITE" id="PS50026"/>
    </source>
</evidence>
<evidence type="ECO:0000256" key="1">
    <source>
        <dbReference type="ARBA" id="ARBA00004613"/>
    </source>
</evidence>
<dbReference type="GO" id="GO:0002052">
    <property type="term" value="P:positive regulation of neuroblast proliferation"/>
    <property type="evidence" value="ECO:0007669"/>
    <property type="project" value="TreeGrafter"/>
</dbReference>
<keyword evidence="3 10" id="KW-0732">Signal</keyword>
<evidence type="ECO:0000256" key="5">
    <source>
        <dbReference type="ARBA" id="ARBA00023157"/>
    </source>
</evidence>
<dbReference type="InterPro" id="IPR013783">
    <property type="entry name" value="Ig-like_fold"/>
</dbReference>
<dbReference type="SMART" id="SM00034">
    <property type="entry name" value="CLECT"/>
    <property type="match status" value="1"/>
</dbReference>
<dbReference type="GO" id="GO:0001501">
    <property type="term" value="P:skeletal system development"/>
    <property type="evidence" value="ECO:0007669"/>
    <property type="project" value="TreeGrafter"/>
</dbReference>
<dbReference type="PROSITE" id="PS00010">
    <property type="entry name" value="ASX_HYDROXYL"/>
    <property type="match status" value="1"/>
</dbReference>
<dbReference type="SMART" id="SM00406">
    <property type="entry name" value="IGv"/>
    <property type="match status" value="1"/>
</dbReference>
<evidence type="ECO:0000256" key="10">
    <source>
        <dbReference type="SAM" id="SignalP"/>
    </source>
</evidence>
<dbReference type="SUPFAM" id="SSF57535">
    <property type="entry name" value="Complement control module/SCR domain"/>
    <property type="match status" value="1"/>
</dbReference>
<dbReference type="InterPro" id="IPR018097">
    <property type="entry name" value="EGF_Ca-bd_CS"/>
</dbReference>
<dbReference type="Pfam" id="PF07686">
    <property type="entry name" value="V-set"/>
    <property type="match status" value="1"/>
</dbReference>
<keyword evidence="4" id="KW-0677">Repeat</keyword>
<dbReference type="FunFam" id="2.10.25.10:FF:000472">
    <property type="entry name" value="Uncharacterized protein, isoform A"/>
    <property type="match status" value="1"/>
</dbReference>
<feature type="chain" id="PRO_5022010360" description="Neurocan core protein" evidence="10">
    <location>
        <begin position="25"/>
        <end position="956"/>
    </location>
</feature>
<dbReference type="InterPro" id="IPR036179">
    <property type="entry name" value="Ig-like_dom_sf"/>
</dbReference>